<dbReference type="EMBL" id="CAQN01000045">
    <property type="protein sequence ID" value="CCQ64761.1"/>
    <property type="molecule type" value="Genomic_DNA"/>
</dbReference>
<dbReference type="GO" id="GO:0016787">
    <property type="term" value="F:hydrolase activity"/>
    <property type="evidence" value="ECO:0007669"/>
    <property type="project" value="UniProtKB-KW"/>
</dbReference>
<reference evidence="8 9" key="1">
    <citation type="submission" date="2013-01" db="EMBL/GenBank/DDBJ databases">
        <authorList>
            <person name="Bench S."/>
        </authorList>
    </citation>
    <scope>NUCLEOTIDE SEQUENCE [LARGE SCALE GENOMIC DNA]</scope>
    <source>
        <strain evidence="8 9">WH 0402</strain>
    </source>
</reference>
<dbReference type="AlphaFoldDB" id="T2JI07"/>
<dbReference type="SUPFAM" id="SSF54786">
    <property type="entry name" value="YcfA/nrd intein domain"/>
    <property type="match status" value="1"/>
</dbReference>
<keyword evidence="7" id="KW-0346">Stress response</keyword>
<evidence type="ECO:0000313" key="8">
    <source>
        <dbReference type="EMBL" id="CCQ64761.1"/>
    </source>
</evidence>
<evidence type="ECO:0000256" key="2">
    <source>
        <dbReference type="ARBA" id="ARBA00022649"/>
    </source>
</evidence>
<evidence type="ECO:0000256" key="6">
    <source>
        <dbReference type="ARBA" id="ARBA00022884"/>
    </source>
</evidence>
<keyword evidence="3" id="KW-0540">Nuclease</keyword>
<keyword evidence="6" id="KW-0694">RNA-binding</keyword>
<dbReference type="GO" id="GO:0004519">
    <property type="term" value="F:endonuclease activity"/>
    <property type="evidence" value="ECO:0007669"/>
    <property type="project" value="UniProtKB-KW"/>
</dbReference>
<protein>
    <recommendedName>
        <fullName evidence="10">YcfA family protein</fullName>
    </recommendedName>
</protein>
<dbReference type="RefSeq" id="WP_071987474.1">
    <property type="nucleotide sequence ID" value="NZ_CAQN01000045.1"/>
</dbReference>
<dbReference type="InterPro" id="IPR012933">
    <property type="entry name" value="HicA_mRNA_interferase"/>
</dbReference>
<dbReference type="Proteomes" id="UP000018130">
    <property type="component" value="Unassembled WGS sequence"/>
</dbReference>
<reference evidence="8 9" key="2">
    <citation type="submission" date="2013-09" db="EMBL/GenBank/DDBJ databases">
        <title>Whole genome comparison of six Crocosphaera watsonii strains with differing phenotypes.</title>
        <authorList>
            <person name="Bench S.R."/>
            <person name="Heller P."/>
            <person name="Frank I."/>
            <person name="Arciniega M."/>
            <person name="Shilova I.N."/>
            <person name="Zehr J.P."/>
        </authorList>
    </citation>
    <scope>NUCLEOTIDE SEQUENCE [LARGE SCALE GENOMIC DNA]</scope>
    <source>
        <strain evidence="8 9">WH 0402</strain>
    </source>
</reference>
<evidence type="ECO:0000256" key="4">
    <source>
        <dbReference type="ARBA" id="ARBA00022759"/>
    </source>
</evidence>
<proteinExistence type="inferred from homology"/>
<gene>
    <name evidence="8" type="ORF">CWATWH0402_4441</name>
</gene>
<dbReference type="Gene3D" id="3.30.920.30">
    <property type="entry name" value="Hypothetical protein"/>
    <property type="match status" value="1"/>
</dbReference>
<accession>T2JI07</accession>
<keyword evidence="2" id="KW-1277">Toxin-antitoxin system</keyword>
<dbReference type="GO" id="GO:0003729">
    <property type="term" value="F:mRNA binding"/>
    <property type="evidence" value="ECO:0007669"/>
    <property type="project" value="InterPro"/>
</dbReference>
<name>T2JI07_CROWT</name>
<dbReference type="Pfam" id="PF07927">
    <property type="entry name" value="HicA_toxin"/>
    <property type="match status" value="1"/>
</dbReference>
<comment type="caution">
    <text evidence="8">The sequence shown here is derived from an EMBL/GenBank/DDBJ whole genome shotgun (WGS) entry which is preliminary data.</text>
</comment>
<keyword evidence="4" id="KW-0255">Endonuclease</keyword>
<evidence type="ECO:0000256" key="7">
    <source>
        <dbReference type="ARBA" id="ARBA00023016"/>
    </source>
</evidence>
<keyword evidence="5" id="KW-0378">Hydrolase</keyword>
<dbReference type="GeneID" id="88769546"/>
<sequence>MPKKIRELKAMLLKAGFELMPKRGKGSHAIYQYPGTTIRLTYSTPYKCVDSLSITA</sequence>
<dbReference type="InterPro" id="IPR038570">
    <property type="entry name" value="HicA_sf"/>
</dbReference>
<organism evidence="8 9">
    <name type="scientific">Crocosphaera watsonii WH 0402</name>
    <dbReference type="NCBI Taxonomy" id="1284629"/>
    <lineage>
        <taxon>Bacteria</taxon>
        <taxon>Bacillati</taxon>
        <taxon>Cyanobacteriota</taxon>
        <taxon>Cyanophyceae</taxon>
        <taxon>Oscillatoriophycideae</taxon>
        <taxon>Chroococcales</taxon>
        <taxon>Aphanothecaceae</taxon>
        <taxon>Crocosphaera</taxon>
    </lineage>
</organism>
<evidence type="ECO:0000256" key="3">
    <source>
        <dbReference type="ARBA" id="ARBA00022722"/>
    </source>
</evidence>
<evidence type="ECO:0000313" key="9">
    <source>
        <dbReference type="Proteomes" id="UP000018130"/>
    </source>
</evidence>
<evidence type="ECO:0000256" key="1">
    <source>
        <dbReference type="ARBA" id="ARBA00006620"/>
    </source>
</evidence>
<evidence type="ECO:0008006" key="10">
    <source>
        <dbReference type="Google" id="ProtNLM"/>
    </source>
</evidence>
<comment type="similarity">
    <text evidence="1">Belongs to the HicA mRNA interferase family.</text>
</comment>
<evidence type="ECO:0000256" key="5">
    <source>
        <dbReference type="ARBA" id="ARBA00022801"/>
    </source>
</evidence>